<evidence type="ECO:0000256" key="1">
    <source>
        <dbReference type="ARBA" id="ARBA00023002"/>
    </source>
</evidence>
<feature type="domain" description="Ferredoxin thioredoxin reductase alpha chain" evidence="5">
    <location>
        <begin position="105"/>
        <end position="177"/>
    </location>
</feature>
<evidence type="ECO:0000259" key="5">
    <source>
        <dbReference type="Pfam" id="PF02941"/>
    </source>
</evidence>
<reference evidence="7" key="2">
    <citation type="submission" date="2025-08" db="UniProtKB">
        <authorList>
            <consortium name="RefSeq"/>
        </authorList>
    </citation>
    <scope>IDENTIFICATION</scope>
    <source>
        <tissue evidence="7">Leaf</tissue>
    </source>
</reference>
<dbReference type="SUPFAM" id="SSF50090">
    <property type="entry name" value="Electron transport accessory proteins"/>
    <property type="match status" value="1"/>
</dbReference>
<evidence type="ECO:0000256" key="3">
    <source>
        <dbReference type="ARBA" id="ARBA00034474"/>
    </source>
</evidence>
<name>A0ABM0Y038_CAMSA</name>
<evidence type="ECO:0000256" key="4">
    <source>
        <dbReference type="ARBA" id="ARBA00034490"/>
    </source>
</evidence>
<dbReference type="InterPro" id="IPR008990">
    <property type="entry name" value="Elect_transpt_acc-like_dom_sf"/>
</dbReference>
<proteinExistence type="inferred from homology"/>
<dbReference type="PANTHER" id="PTHR46937">
    <property type="entry name" value="FERREDOXIN-THIOREDOXIN REDUCTASE, VARIABLE CHAIN"/>
    <property type="match status" value="1"/>
</dbReference>
<dbReference type="PANTHER" id="PTHR46937:SF4">
    <property type="entry name" value="FERREDOXIN-THIOREDOXIN REDUCTASE SUBUNIT A1, CHLOROPLASTIC"/>
    <property type="match status" value="1"/>
</dbReference>
<evidence type="ECO:0000313" key="6">
    <source>
        <dbReference type="Proteomes" id="UP000694864"/>
    </source>
</evidence>
<comment type="subunit">
    <text evidence="2">Heterodimer of subunit A (variable subunit) and subunit B (catalytic subunit). Heterodimeric FTR forms a complex with ferredoxin and thioredoxin.</text>
</comment>
<evidence type="ECO:0000256" key="2">
    <source>
        <dbReference type="ARBA" id="ARBA00026011"/>
    </source>
</evidence>
<dbReference type="GeneID" id="104770708"/>
<reference evidence="6" key="1">
    <citation type="journal article" date="2014" name="Nat. Commun.">
        <title>The emerging biofuel crop Camelina sativa retains a highly undifferentiated hexaploid genome structure.</title>
        <authorList>
            <person name="Kagale S."/>
            <person name="Koh C."/>
            <person name="Nixon J."/>
            <person name="Bollina V."/>
            <person name="Clarke W.E."/>
            <person name="Tuteja R."/>
            <person name="Spillane C."/>
            <person name="Robinson S.J."/>
            <person name="Links M.G."/>
            <person name="Clarke C."/>
            <person name="Higgins E.E."/>
            <person name="Huebert T."/>
            <person name="Sharpe A.G."/>
            <person name="Parkin I.A."/>
        </authorList>
    </citation>
    <scope>NUCLEOTIDE SEQUENCE [LARGE SCALE GENOMIC DNA]</scope>
    <source>
        <strain evidence="6">cv. DH55</strain>
    </source>
</reference>
<keyword evidence="6" id="KW-1185">Reference proteome</keyword>
<comment type="function">
    <text evidence="3">Variable subunit of the ferredoxin-thioredoxin reductase (FTR), which catalyzes the two-electron reduction of thioredoxins by the electrons provided by reduced ferredoxin.</text>
</comment>
<sequence>MSSSTTMTLSPAIAAAVSPPSSHDYLSSSATIATTTTPTPISLKSCILAPLSLITPQSRITRSTSRKTPRITIRCGVATKSADSVNLDASSSEEDIEAAEAKAKIGSRVRVTAPLKVYHVNRVPEVDLEGMEGKLKDYVSVWKGKRVSANLPYKVEFFIEIEGRGPVKFVSHLKDDEFEFMDQ</sequence>
<dbReference type="Pfam" id="PF02941">
    <property type="entry name" value="FeThRed_A"/>
    <property type="match status" value="1"/>
</dbReference>
<accession>A0ABM0Y038</accession>
<dbReference type="InterPro" id="IPR044166">
    <property type="entry name" value="FTRV"/>
</dbReference>
<keyword evidence="1" id="KW-0560">Oxidoreductase</keyword>
<protein>
    <submittedName>
        <fullName evidence="7">Ferredoxin-thioredoxin reductase, variable chain, chloroplastic-like</fullName>
    </submittedName>
</protein>
<dbReference type="RefSeq" id="XP_010493466.1">
    <property type="nucleotide sequence ID" value="XM_010495164.2"/>
</dbReference>
<evidence type="ECO:0000313" key="7">
    <source>
        <dbReference type="RefSeq" id="XP_010493466.1"/>
    </source>
</evidence>
<comment type="similarity">
    <text evidence="4">Belongs to the ferredoxin thioredoxin reductase alpha subunit family.</text>
</comment>
<gene>
    <name evidence="7" type="primary">LOC104770708</name>
</gene>
<organism evidence="6 7">
    <name type="scientific">Camelina sativa</name>
    <name type="common">False flax</name>
    <name type="synonym">Myagrum sativum</name>
    <dbReference type="NCBI Taxonomy" id="90675"/>
    <lineage>
        <taxon>Eukaryota</taxon>
        <taxon>Viridiplantae</taxon>
        <taxon>Streptophyta</taxon>
        <taxon>Embryophyta</taxon>
        <taxon>Tracheophyta</taxon>
        <taxon>Spermatophyta</taxon>
        <taxon>Magnoliopsida</taxon>
        <taxon>eudicotyledons</taxon>
        <taxon>Gunneridae</taxon>
        <taxon>Pentapetalae</taxon>
        <taxon>rosids</taxon>
        <taxon>malvids</taxon>
        <taxon>Brassicales</taxon>
        <taxon>Brassicaceae</taxon>
        <taxon>Camelineae</taxon>
        <taxon>Camelina</taxon>
    </lineage>
</organism>
<dbReference type="Proteomes" id="UP000694864">
    <property type="component" value="Chromosome 20"/>
</dbReference>
<dbReference type="Gene3D" id="2.30.30.50">
    <property type="match status" value="1"/>
</dbReference>
<dbReference type="InterPro" id="IPR004207">
    <property type="entry name" value="Fd_thioredoxin_Rdtase_alpha"/>
</dbReference>